<evidence type="ECO:0000256" key="1">
    <source>
        <dbReference type="ARBA" id="ARBA00004651"/>
    </source>
</evidence>
<dbReference type="InterPro" id="IPR020846">
    <property type="entry name" value="MFS_dom"/>
</dbReference>
<dbReference type="InterPro" id="IPR001958">
    <property type="entry name" value="Tet-R_TetA/multi-R_MdtG-like"/>
</dbReference>
<feature type="transmembrane region" description="Helical" evidence="6">
    <location>
        <begin position="69"/>
        <end position="91"/>
    </location>
</feature>
<dbReference type="Gene3D" id="1.20.1250.20">
    <property type="entry name" value="MFS general substrate transporter like domains"/>
    <property type="match status" value="1"/>
</dbReference>
<feature type="transmembrane region" description="Helical" evidence="6">
    <location>
        <begin position="38"/>
        <end position="62"/>
    </location>
</feature>
<protein>
    <submittedName>
        <fullName evidence="8">Arabinose transporter permease</fullName>
    </submittedName>
</protein>
<dbReference type="STRING" id="1293439.WH87_02045"/>
<feature type="transmembrane region" description="Helical" evidence="6">
    <location>
        <begin position="357"/>
        <end position="379"/>
    </location>
</feature>
<dbReference type="PRINTS" id="PR01035">
    <property type="entry name" value="TCRTETA"/>
</dbReference>
<proteinExistence type="predicted"/>
<dbReference type="PANTHER" id="PTHR43124">
    <property type="entry name" value="PURINE EFFLUX PUMP PBUE"/>
    <property type="match status" value="1"/>
</dbReference>
<evidence type="ECO:0000256" key="5">
    <source>
        <dbReference type="ARBA" id="ARBA00023136"/>
    </source>
</evidence>
<dbReference type="InterPro" id="IPR036259">
    <property type="entry name" value="MFS_trans_sf"/>
</dbReference>
<comment type="subcellular location">
    <subcellularLocation>
        <location evidence="1">Cell membrane</location>
        <topology evidence="1">Multi-pass membrane protein</topology>
    </subcellularLocation>
</comment>
<reference evidence="8 9" key="1">
    <citation type="submission" date="2015-03" db="EMBL/GenBank/DDBJ databases">
        <authorList>
            <person name="Lepp D."/>
            <person name="Hassan Y.I."/>
            <person name="Li X.-Z."/>
            <person name="Zhou T."/>
        </authorList>
    </citation>
    <scope>NUCLEOTIDE SEQUENCE [LARGE SCALE GENOMIC DNA]</scope>
    <source>
        <strain evidence="8 9">E84</strain>
    </source>
</reference>
<feature type="transmembrane region" description="Helical" evidence="6">
    <location>
        <begin position="160"/>
        <end position="180"/>
    </location>
</feature>
<dbReference type="EMBL" id="LANJ01000004">
    <property type="protein sequence ID" value="KKC40959.1"/>
    <property type="molecule type" value="Genomic_DNA"/>
</dbReference>
<feature type="transmembrane region" description="Helical" evidence="6">
    <location>
        <begin position="129"/>
        <end position="148"/>
    </location>
</feature>
<dbReference type="Pfam" id="PF07690">
    <property type="entry name" value="MFS_1"/>
    <property type="match status" value="1"/>
</dbReference>
<dbReference type="OrthoDB" id="9788453at2"/>
<dbReference type="InterPro" id="IPR011701">
    <property type="entry name" value="MFS"/>
</dbReference>
<dbReference type="GO" id="GO:0005886">
    <property type="term" value="C:plasma membrane"/>
    <property type="evidence" value="ECO:0007669"/>
    <property type="project" value="UniProtKB-SubCell"/>
</dbReference>
<dbReference type="PANTHER" id="PTHR43124:SF8">
    <property type="entry name" value="INNER MEMBRANE TRANSPORT PROTEIN YDHP"/>
    <property type="match status" value="1"/>
</dbReference>
<feature type="transmembrane region" description="Helical" evidence="6">
    <location>
        <begin position="201"/>
        <end position="224"/>
    </location>
</feature>
<accession>A0A0F5QLN9</accession>
<evidence type="ECO:0000259" key="7">
    <source>
        <dbReference type="PROSITE" id="PS50850"/>
    </source>
</evidence>
<feature type="transmembrane region" description="Helical" evidence="6">
    <location>
        <begin position="327"/>
        <end position="345"/>
    </location>
</feature>
<sequence length="389" mass="39073">MPLALFALTAGAFGIGVTEFVIMGLLPEVGADLGVTISMAGLLISGYALGVVVGAPVLTALTGRISRKWVLVGLMAIFTLGNIACAIAPTYELLMAARVLTALAHGTFFGVGSVVATGLVSADKKASAIAIMFTGLTVANVLGVPLGTWLGQAFGWRSTFWAVALIGVLALAVIALLVPADKEQPEASDWRADLRAMGRTPVLLGLLTTVLGYAGVLVVFTYIAPMLTDIAGFGAGAVSPILLVFGGGLVLGNLVGGKLADRALAPTVLGTLAVMAIALAGMGVALHNPVMAVIAVGLLGATGFATVAPLQMWVLSKAEGAGQSLASSFNIAAFNLGNALGAWVGGVVIEQGPGLEALPIVAAAFPLIGLAIAGGAMWIERGRAIPRSA</sequence>
<evidence type="ECO:0000256" key="2">
    <source>
        <dbReference type="ARBA" id="ARBA00022475"/>
    </source>
</evidence>
<dbReference type="CDD" id="cd17324">
    <property type="entry name" value="MFS_NepI_like"/>
    <property type="match status" value="1"/>
</dbReference>
<keyword evidence="5 6" id="KW-0472">Membrane</keyword>
<evidence type="ECO:0000313" key="8">
    <source>
        <dbReference type="EMBL" id="KKC40959.1"/>
    </source>
</evidence>
<dbReference type="RefSeq" id="WP_046140042.1">
    <property type="nucleotide sequence ID" value="NZ_LANJ01000004.1"/>
</dbReference>
<dbReference type="AlphaFoldDB" id="A0A0F5QLN9"/>
<evidence type="ECO:0000256" key="6">
    <source>
        <dbReference type="SAM" id="Phobius"/>
    </source>
</evidence>
<organism evidence="8 9">
    <name type="scientific">Devosia epidermidihirudinis</name>
    <dbReference type="NCBI Taxonomy" id="1293439"/>
    <lineage>
        <taxon>Bacteria</taxon>
        <taxon>Pseudomonadati</taxon>
        <taxon>Pseudomonadota</taxon>
        <taxon>Alphaproteobacteria</taxon>
        <taxon>Hyphomicrobiales</taxon>
        <taxon>Devosiaceae</taxon>
        <taxon>Devosia</taxon>
    </lineage>
</organism>
<evidence type="ECO:0000313" key="9">
    <source>
        <dbReference type="Proteomes" id="UP000033411"/>
    </source>
</evidence>
<evidence type="ECO:0000256" key="4">
    <source>
        <dbReference type="ARBA" id="ARBA00022989"/>
    </source>
</evidence>
<name>A0A0F5QLN9_9HYPH</name>
<keyword evidence="4 6" id="KW-1133">Transmembrane helix</keyword>
<dbReference type="SUPFAM" id="SSF103473">
    <property type="entry name" value="MFS general substrate transporter"/>
    <property type="match status" value="1"/>
</dbReference>
<dbReference type="PROSITE" id="PS50850">
    <property type="entry name" value="MFS"/>
    <property type="match status" value="1"/>
</dbReference>
<dbReference type="PATRIC" id="fig|1293439.3.peg.2774"/>
<feature type="transmembrane region" description="Helical" evidence="6">
    <location>
        <begin position="103"/>
        <end position="122"/>
    </location>
</feature>
<keyword evidence="2" id="KW-1003">Cell membrane</keyword>
<evidence type="ECO:0000256" key="3">
    <source>
        <dbReference type="ARBA" id="ARBA00022692"/>
    </source>
</evidence>
<comment type="caution">
    <text evidence="8">The sequence shown here is derived from an EMBL/GenBank/DDBJ whole genome shotgun (WGS) entry which is preliminary data.</text>
</comment>
<feature type="transmembrane region" description="Helical" evidence="6">
    <location>
        <begin position="263"/>
        <end position="286"/>
    </location>
</feature>
<keyword evidence="3 6" id="KW-0812">Transmembrane</keyword>
<gene>
    <name evidence="8" type="ORF">WH87_02045</name>
</gene>
<feature type="domain" description="Major facilitator superfamily (MFS) profile" evidence="7">
    <location>
        <begin position="4"/>
        <end position="381"/>
    </location>
</feature>
<dbReference type="InterPro" id="IPR050189">
    <property type="entry name" value="MFS_Efflux_Transporters"/>
</dbReference>
<dbReference type="GO" id="GO:0022857">
    <property type="term" value="F:transmembrane transporter activity"/>
    <property type="evidence" value="ECO:0007669"/>
    <property type="project" value="InterPro"/>
</dbReference>
<dbReference type="Proteomes" id="UP000033411">
    <property type="component" value="Unassembled WGS sequence"/>
</dbReference>
<feature type="transmembrane region" description="Helical" evidence="6">
    <location>
        <begin position="292"/>
        <end position="315"/>
    </location>
</feature>
<feature type="transmembrane region" description="Helical" evidence="6">
    <location>
        <begin position="230"/>
        <end position="251"/>
    </location>
</feature>
<keyword evidence="9" id="KW-1185">Reference proteome</keyword>